<dbReference type="PIRSF" id="PIRSF000171">
    <property type="entry name" value="SDHA_APRA_LASPO"/>
    <property type="match status" value="1"/>
</dbReference>
<protein>
    <recommendedName>
        <fullName evidence="4 10">L-aspartate oxidase</fullName>
        <ecNumber evidence="4 10">1.4.3.16</ecNumber>
    </recommendedName>
</protein>
<organism evidence="15 16">
    <name type="scientific">Petrimonas mucosa</name>
    <dbReference type="NCBI Taxonomy" id="1642646"/>
    <lineage>
        <taxon>Bacteria</taxon>
        <taxon>Pseudomonadati</taxon>
        <taxon>Bacteroidota</taxon>
        <taxon>Bacteroidia</taxon>
        <taxon>Bacteroidales</taxon>
        <taxon>Dysgonomonadaceae</taxon>
        <taxon>Petrimonas</taxon>
    </lineage>
</organism>
<dbReference type="InterPro" id="IPR015939">
    <property type="entry name" value="Fum_Rdtase/Succ_DH_flav-like_C"/>
</dbReference>
<evidence type="ECO:0000256" key="8">
    <source>
        <dbReference type="ARBA" id="ARBA00023002"/>
    </source>
</evidence>
<keyword evidence="16" id="KW-1185">Reference proteome</keyword>
<evidence type="ECO:0000313" key="16">
    <source>
        <dbReference type="Proteomes" id="UP000178485"/>
    </source>
</evidence>
<dbReference type="InterPro" id="IPR037099">
    <property type="entry name" value="Fum_R/Succ_DH_flav-like_C_sf"/>
</dbReference>
<comment type="cofactor">
    <cofactor evidence="1 12">
        <name>FAD</name>
        <dbReference type="ChEBI" id="CHEBI:57692"/>
    </cofactor>
</comment>
<dbReference type="GO" id="GO:0005737">
    <property type="term" value="C:cytoplasm"/>
    <property type="evidence" value="ECO:0007669"/>
    <property type="project" value="UniProtKB-SubCell"/>
</dbReference>
<dbReference type="AlphaFoldDB" id="A0A1G4GBG2"/>
<evidence type="ECO:0000256" key="5">
    <source>
        <dbReference type="ARBA" id="ARBA00022630"/>
    </source>
</evidence>
<dbReference type="RefSeq" id="WP_071138072.1">
    <property type="nucleotide sequence ID" value="NZ_LT608328.1"/>
</dbReference>
<evidence type="ECO:0000256" key="6">
    <source>
        <dbReference type="ARBA" id="ARBA00022642"/>
    </source>
</evidence>
<accession>A0A1G4GBG2</accession>
<keyword evidence="5 12" id="KW-0285">Flavoprotein</keyword>
<keyword evidence="6 12" id="KW-0662">Pyridine nucleotide biosynthesis</keyword>
<dbReference type="Gene3D" id="3.90.700.10">
    <property type="entry name" value="Succinate dehydrogenase/fumarate reductase flavoprotein, catalytic domain"/>
    <property type="match status" value="1"/>
</dbReference>
<dbReference type="NCBIfam" id="TIGR00551">
    <property type="entry name" value="nadB"/>
    <property type="match status" value="1"/>
</dbReference>
<name>A0A1G4GBG2_9BACT</name>
<feature type="domain" description="Fumarate reductase/succinate dehydrogenase flavoprotein-like C-terminal" evidence="14">
    <location>
        <begin position="439"/>
        <end position="521"/>
    </location>
</feature>
<evidence type="ECO:0000256" key="11">
    <source>
        <dbReference type="PIRSR" id="PIRSR000171-1"/>
    </source>
</evidence>
<evidence type="ECO:0000256" key="9">
    <source>
        <dbReference type="ARBA" id="ARBA00048305"/>
    </source>
</evidence>
<dbReference type="SUPFAM" id="SSF51905">
    <property type="entry name" value="FAD/NAD(P)-binding domain"/>
    <property type="match status" value="1"/>
</dbReference>
<dbReference type="GO" id="GO:0034628">
    <property type="term" value="P:'de novo' NAD+ biosynthetic process from L-aspartate"/>
    <property type="evidence" value="ECO:0007669"/>
    <property type="project" value="TreeGrafter"/>
</dbReference>
<dbReference type="Gene3D" id="3.50.50.60">
    <property type="entry name" value="FAD/NAD(P)-binding domain"/>
    <property type="match status" value="1"/>
</dbReference>
<dbReference type="SUPFAM" id="SSF56425">
    <property type="entry name" value="Succinate dehydrogenase/fumarate reductase flavoprotein, catalytic domain"/>
    <property type="match status" value="1"/>
</dbReference>
<feature type="active site" description="Proton acceptor" evidence="11">
    <location>
        <position position="288"/>
    </location>
</feature>
<dbReference type="Gene3D" id="1.20.58.100">
    <property type="entry name" value="Fumarate reductase/succinate dehydrogenase flavoprotein-like, C-terminal domain"/>
    <property type="match status" value="1"/>
</dbReference>
<dbReference type="InterPro" id="IPR003953">
    <property type="entry name" value="FAD-dep_OxRdtase_2_FAD-bd"/>
</dbReference>
<sequence>MAYKYDFLVIGSGIAGMSYALKVAKYGKVAIVAKTTLEDANTFYAQGGIASVTNPWDNFEKHIADTLDAGAGLCDLRVVERVVKEAPAQIKELISWGVDFDKDEEGNFDLHREGGHSEFRILHHKDSTGAEIQTSLIKAIRNHPNIDVFDNHFTIEILTQHHLGQVVTRHTPGIECYGAYILDLQTQEVLTFLSRITMMATGGIGCIYQTTTNPLVATGDGIAMVARAKGEIRGMEFVQFHPTALYHPGVRPSFLITEAMRGYGGILRTKDGKEFMQKYDERLSLAPRDIVARAIDTEMKNRGDDHVYLDVTHKDPEETKKHFPTIYEKCLSYGIDITREMIPVAPAAHYLCGGILVSLDGETSINRLYANGECACTGLHGANRLASNSLIEAVVFADSAAKHSLPRFRNFTFREDIPDWNAEGTTSTEEMVLITQSYKEVGQIMSSYVGIVRSDIRLQRAMDRLNILFRETENLFQRSVVSREICELRNIIKVGYMVIKQAMARKESRGLHYTIDYPGQNTDSTL</sequence>
<dbReference type="Proteomes" id="UP000178485">
    <property type="component" value="Chromosome i"/>
</dbReference>
<evidence type="ECO:0000256" key="2">
    <source>
        <dbReference type="ARBA" id="ARBA00004950"/>
    </source>
</evidence>
<dbReference type="KEGG" id="pmuc:ING2E5A_3067"/>
<dbReference type="SUPFAM" id="SSF46977">
    <property type="entry name" value="Succinate dehydrogenase/fumarate reductase flavoprotein C-terminal domain"/>
    <property type="match status" value="1"/>
</dbReference>
<dbReference type="FunFam" id="1.20.58.100:FF:000002">
    <property type="entry name" value="L-aspartate oxidase"/>
    <property type="match status" value="1"/>
</dbReference>
<dbReference type="EMBL" id="LT608328">
    <property type="protein sequence ID" value="SCM59858.1"/>
    <property type="molecule type" value="Genomic_DNA"/>
</dbReference>
<dbReference type="FunFam" id="3.90.700.10:FF:000002">
    <property type="entry name" value="L-aspartate oxidase"/>
    <property type="match status" value="1"/>
</dbReference>
<keyword evidence="8 12" id="KW-0560">Oxidoreductase</keyword>
<evidence type="ECO:0000259" key="14">
    <source>
        <dbReference type="Pfam" id="PF02910"/>
    </source>
</evidence>
<comment type="subcellular location">
    <subcellularLocation>
        <location evidence="12">Cytoplasm</location>
    </subcellularLocation>
</comment>
<comment type="similarity">
    <text evidence="3 12">Belongs to the FAD-dependent oxidoreductase 2 family. NadB subfamily.</text>
</comment>
<evidence type="ECO:0000256" key="3">
    <source>
        <dbReference type="ARBA" id="ARBA00008562"/>
    </source>
</evidence>
<comment type="catalytic activity">
    <reaction evidence="9">
        <text>L-aspartate + O2 = iminosuccinate + H2O2</text>
        <dbReference type="Rhea" id="RHEA:25876"/>
        <dbReference type="ChEBI" id="CHEBI:15379"/>
        <dbReference type="ChEBI" id="CHEBI:16240"/>
        <dbReference type="ChEBI" id="CHEBI:29991"/>
        <dbReference type="ChEBI" id="CHEBI:77875"/>
        <dbReference type="EC" id="1.4.3.16"/>
    </reaction>
    <physiologicalReaction direction="left-to-right" evidence="9">
        <dbReference type="Rhea" id="RHEA:25877"/>
    </physiologicalReaction>
</comment>
<dbReference type="PANTHER" id="PTHR42716">
    <property type="entry name" value="L-ASPARTATE OXIDASE"/>
    <property type="match status" value="1"/>
</dbReference>
<gene>
    <name evidence="15" type="primary">nadB</name>
    <name evidence="15" type="ORF">ING2E5A_3067</name>
</gene>
<dbReference type="InterPro" id="IPR027477">
    <property type="entry name" value="Succ_DH/fumarate_Rdtase_cat_sf"/>
</dbReference>
<comment type="function">
    <text evidence="12">Catalyzes the oxidation of L-aspartate to iminoaspartate.</text>
</comment>
<evidence type="ECO:0000259" key="13">
    <source>
        <dbReference type="Pfam" id="PF00890"/>
    </source>
</evidence>
<dbReference type="InterPro" id="IPR005288">
    <property type="entry name" value="NadB"/>
</dbReference>
<dbReference type="EC" id="1.4.3.16" evidence="4 10"/>
<evidence type="ECO:0000256" key="4">
    <source>
        <dbReference type="ARBA" id="ARBA00012173"/>
    </source>
</evidence>
<feature type="domain" description="FAD-dependent oxidoreductase 2 FAD-binding" evidence="13">
    <location>
        <begin position="6"/>
        <end position="390"/>
    </location>
</feature>
<keyword evidence="7 12" id="KW-0274">FAD</keyword>
<evidence type="ECO:0000256" key="12">
    <source>
        <dbReference type="RuleBase" id="RU362049"/>
    </source>
</evidence>
<proteinExistence type="inferred from homology"/>
<dbReference type="NCBIfam" id="NF006567">
    <property type="entry name" value="PRK09077.1"/>
    <property type="match status" value="1"/>
</dbReference>
<evidence type="ECO:0000256" key="1">
    <source>
        <dbReference type="ARBA" id="ARBA00001974"/>
    </source>
</evidence>
<evidence type="ECO:0000256" key="10">
    <source>
        <dbReference type="NCBIfam" id="TIGR00551"/>
    </source>
</evidence>
<dbReference type="PANTHER" id="PTHR42716:SF2">
    <property type="entry name" value="L-ASPARTATE OXIDASE, CHLOROPLASTIC"/>
    <property type="match status" value="1"/>
</dbReference>
<evidence type="ECO:0000256" key="7">
    <source>
        <dbReference type="ARBA" id="ARBA00022827"/>
    </source>
</evidence>
<dbReference type="InterPro" id="IPR036188">
    <property type="entry name" value="FAD/NAD-bd_sf"/>
</dbReference>
<dbReference type="STRING" id="1642646.ING2E5A_3067"/>
<dbReference type="GO" id="GO:0008734">
    <property type="term" value="F:L-aspartate oxidase activity"/>
    <property type="evidence" value="ECO:0007669"/>
    <property type="project" value="UniProtKB-UniRule"/>
</dbReference>
<reference evidence="15 16" key="1">
    <citation type="submission" date="2016-08" db="EMBL/GenBank/DDBJ databases">
        <authorList>
            <person name="Seilhamer J.J."/>
        </authorList>
    </citation>
    <scope>NUCLEOTIDE SEQUENCE [LARGE SCALE GENOMIC DNA]</scope>
    <source>
        <strain evidence="15">ING2-E5A</strain>
    </source>
</reference>
<comment type="pathway">
    <text evidence="2 12">Cofactor biosynthesis; NAD(+) biosynthesis; iminoaspartate from L-aspartate (oxidase route): step 1/1.</text>
</comment>
<dbReference type="UniPathway" id="UPA00253">
    <property type="reaction ID" value="UER00326"/>
</dbReference>
<dbReference type="Pfam" id="PF00890">
    <property type="entry name" value="FAD_binding_2"/>
    <property type="match status" value="1"/>
</dbReference>
<dbReference type="Pfam" id="PF02910">
    <property type="entry name" value="Succ_DH_flav_C"/>
    <property type="match status" value="1"/>
</dbReference>
<evidence type="ECO:0000313" key="15">
    <source>
        <dbReference type="EMBL" id="SCM59858.1"/>
    </source>
</evidence>